<reference evidence="14" key="2">
    <citation type="submission" date="2015-01" db="EMBL/GenBank/DDBJ databases">
        <title>Evolutionary Origins and Diversification of the Mycorrhizal Mutualists.</title>
        <authorList>
            <consortium name="DOE Joint Genome Institute"/>
            <consortium name="Mycorrhizal Genomics Consortium"/>
            <person name="Kohler A."/>
            <person name="Kuo A."/>
            <person name="Nagy L.G."/>
            <person name="Floudas D."/>
            <person name="Copeland A."/>
            <person name="Barry K.W."/>
            <person name="Cichocki N."/>
            <person name="Veneault-Fourrey C."/>
            <person name="LaButti K."/>
            <person name="Lindquist E.A."/>
            <person name="Lipzen A."/>
            <person name="Lundell T."/>
            <person name="Morin E."/>
            <person name="Murat C."/>
            <person name="Riley R."/>
            <person name="Ohm R."/>
            <person name="Sun H."/>
            <person name="Tunlid A."/>
            <person name="Henrissat B."/>
            <person name="Grigoriev I.V."/>
            <person name="Hibbett D.S."/>
            <person name="Martin F."/>
        </authorList>
    </citation>
    <scope>NUCLEOTIDE SEQUENCE [LARGE SCALE GENOMIC DNA]</scope>
    <source>
        <strain evidence="14">MAFF 305830</strain>
    </source>
</reference>
<proteinExistence type="inferred from homology"/>
<feature type="region of interest" description="Disordered" evidence="11">
    <location>
        <begin position="153"/>
        <end position="188"/>
    </location>
</feature>
<evidence type="ECO:0000256" key="7">
    <source>
        <dbReference type="ARBA" id="ARBA00023187"/>
    </source>
</evidence>
<reference evidence="13 14" key="1">
    <citation type="submission" date="2014-04" db="EMBL/GenBank/DDBJ databases">
        <authorList>
            <consortium name="DOE Joint Genome Institute"/>
            <person name="Kuo A."/>
            <person name="Zuccaro A."/>
            <person name="Kohler A."/>
            <person name="Nagy L.G."/>
            <person name="Floudas D."/>
            <person name="Copeland A."/>
            <person name="Barry K.W."/>
            <person name="Cichocki N."/>
            <person name="Veneault-Fourrey C."/>
            <person name="LaButti K."/>
            <person name="Lindquist E.A."/>
            <person name="Lipzen A."/>
            <person name="Lundell T."/>
            <person name="Morin E."/>
            <person name="Murat C."/>
            <person name="Sun H."/>
            <person name="Tunlid A."/>
            <person name="Henrissat B."/>
            <person name="Grigoriev I.V."/>
            <person name="Hibbett D.S."/>
            <person name="Martin F."/>
            <person name="Nordberg H.P."/>
            <person name="Cantor M.N."/>
            <person name="Hua S.X."/>
        </authorList>
    </citation>
    <scope>NUCLEOTIDE SEQUENCE [LARGE SCALE GENOMIC DNA]</scope>
    <source>
        <strain evidence="13 14">MAFF 305830</strain>
    </source>
</reference>
<evidence type="ECO:0000256" key="5">
    <source>
        <dbReference type="ARBA" id="ARBA00022737"/>
    </source>
</evidence>
<dbReference type="GO" id="GO:0006397">
    <property type="term" value="P:mRNA processing"/>
    <property type="evidence" value="ECO:0007669"/>
    <property type="project" value="UniProtKB-KW"/>
</dbReference>
<dbReference type="STRING" id="933852.A0A0C3BBV8"/>
<dbReference type="GO" id="GO:0005681">
    <property type="term" value="C:spliceosomal complex"/>
    <property type="evidence" value="ECO:0007669"/>
    <property type="project" value="UniProtKB-KW"/>
</dbReference>
<feature type="domain" description="RRM" evidence="12">
    <location>
        <begin position="49"/>
        <end position="128"/>
    </location>
</feature>
<dbReference type="FunFam" id="3.30.70.330:FF:000039">
    <property type="entry name" value="U1 small nuclear ribonucleoprotein A"/>
    <property type="match status" value="1"/>
</dbReference>
<dbReference type="AlphaFoldDB" id="A0A0C3BBV8"/>
<sequence length="276" mass="31415">MADLAQASNEMDTQVTSQPNELQNPNEIEDKPDVESAPEPAEPEEVGSETLYVQNLNDRVKLPYLKATLANLFRHYGKVIDVVAHHNVRMRGQAFVSFTNVDVARKAMKEVQKFPLYGKPMQLSFAKTRSEAVVKSLSPSEFETFHAERVKQKKRSRWDNPVKKKLKLKKEQMSAGAQPEPAAPGPRRPVVQMPDEYLPPNKILFLQNLPVDITKDTLMNLFSRFDNLYEVRMIPTKKDIAFVEYVDEASATVAKEALHNYKLDGEAKIKVTYARK</sequence>
<evidence type="ECO:0000256" key="8">
    <source>
        <dbReference type="ARBA" id="ARBA00023242"/>
    </source>
</evidence>
<keyword evidence="7" id="KW-0508">mRNA splicing</keyword>
<evidence type="ECO:0000313" key="13">
    <source>
        <dbReference type="EMBL" id="KIM34315.1"/>
    </source>
</evidence>
<feature type="compositionally biased region" description="Polar residues" evidence="11">
    <location>
        <begin position="1"/>
        <end position="26"/>
    </location>
</feature>
<dbReference type="EMBL" id="KN824277">
    <property type="protein sequence ID" value="KIM34315.1"/>
    <property type="molecule type" value="Genomic_DNA"/>
</dbReference>
<name>A0A0C3BBV8_SERVB</name>
<accession>A0A0C3BBV8</accession>
<feature type="domain" description="RRM" evidence="12">
    <location>
        <begin position="202"/>
        <end position="276"/>
    </location>
</feature>
<comment type="subcellular location">
    <subcellularLocation>
        <location evidence="1">Nucleus</location>
    </subcellularLocation>
</comment>
<dbReference type="GO" id="GO:0008380">
    <property type="term" value="P:RNA splicing"/>
    <property type="evidence" value="ECO:0007669"/>
    <property type="project" value="UniProtKB-KW"/>
</dbReference>
<evidence type="ECO:0000256" key="2">
    <source>
        <dbReference type="ARBA" id="ARBA00007243"/>
    </source>
</evidence>
<evidence type="ECO:0000256" key="1">
    <source>
        <dbReference type="ARBA" id="ARBA00004123"/>
    </source>
</evidence>
<dbReference type="PROSITE" id="PS50102">
    <property type="entry name" value="RRM"/>
    <property type="match status" value="2"/>
</dbReference>
<gene>
    <name evidence="13" type="ORF">M408DRAFT_325750</name>
</gene>
<evidence type="ECO:0000313" key="14">
    <source>
        <dbReference type="Proteomes" id="UP000054097"/>
    </source>
</evidence>
<keyword evidence="4" id="KW-0747">Spliceosome</keyword>
<dbReference type="Proteomes" id="UP000054097">
    <property type="component" value="Unassembled WGS sequence"/>
</dbReference>
<dbReference type="InterPro" id="IPR012677">
    <property type="entry name" value="Nucleotide-bd_a/b_plait_sf"/>
</dbReference>
<dbReference type="HOGENOM" id="CLU_041869_0_0_1"/>
<dbReference type="Gene3D" id="3.30.70.330">
    <property type="match status" value="2"/>
</dbReference>
<dbReference type="Pfam" id="PF00076">
    <property type="entry name" value="RRM_1"/>
    <property type="match status" value="2"/>
</dbReference>
<evidence type="ECO:0000256" key="11">
    <source>
        <dbReference type="SAM" id="MobiDB-lite"/>
    </source>
</evidence>
<dbReference type="GO" id="GO:0030532">
    <property type="term" value="C:small nuclear ribonucleoprotein complex"/>
    <property type="evidence" value="ECO:0007669"/>
    <property type="project" value="UniProtKB-ARBA"/>
</dbReference>
<dbReference type="InterPro" id="IPR035979">
    <property type="entry name" value="RBD_domain_sf"/>
</dbReference>
<keyword evidence="3" id="KW-0507">mRNA processing</keyword>
<evidence type="ECO:0000259" key="12">
    <source>
        <dbReference type="PROSITE" id="PS50102"/>
    </source>
</evidence>
<dbReference type="SUPFAM" id="SSF54928">
    <property type="entry name" value="RNA-binding domain, RBD"/>
    <property type="match status" value="2"/>
</dbReference>
<dbReference type="SMART" id="SM00360">
    <property type="entry name" value="RRM"/>
    <property type="match status" value="2"/>
</dbReference>
<dbReference type="OrthoDB" id="266020at2759"/>
<keyword evidence="14" id="KW-1185">Reference proteome</keyword>
<dbReference type="InterPro" id="IPR000504">
    <property type="entry name" value="RRM_dom"/>
</dbReference>
<evidence type="ECO:0000256" key="10">
    <source>
        <dbReference type="PROSITE-ProRule" id="PRU00176"/>
    </source>
</evidence>
<dbReference type="GO" id="GO:0003723">
    <property type="term" value="F:RNA binding"/>
    <property type="evidence" value="ECO:0007669"/>
    <property type="project" value="UniProtKB-UniRule"/>
</dbReference>
<dbReference type="CDD" id="cd12246">
    <property type="entry name" value="RRM1_U1A_like"/>
    <property type="match status" value="1"/>
</dbReference>
<keyword evidence="5" id="KW-0677">Repeat</keyword>
<keyword evidence="9" id="KW-0687">Ribonucleoprotein</keyword>
<feature type="region of interest" description="Disordered" evidence="11">
    <location>
        <begin position="1"/>
        <end position="48"/>
    </location>
</feature>
<dbReference type="FunFam" id="3.30.70.330:FF:000029">
    <property type="entry name" value="U2 small nuclear ribonucleoprotein B"/>
    <property type="match status" value="1"/>
</dbReference>
<protein>
    <recommendedName>
        <fullName evidence="12">RRM domain-containing protein</fullName>
    </recommendedName>
</protein>
<evidence type="ECO:0000256" key="6">
    <source>
        <dbReference type="ARBA" id="ARBA00022884"/>
    </source>
</evidence>
<evidence type="ECO:0000256" key="4">
    <source>
        <dbReference type="ARBA" id="ARBA00022728"/>
    </source>
</evidence>
<evidence type="ECO:0000256" key="3">
    <source>
        <dbReference type="ARBA" id="ARBA00022664"/>
    </source>
</evidence>
<keyword evidence="6 10" id="KW-0694">RNA-binding</keyword>
<dbReference type="PANTHER" id="PTHR10501">
    <property type="entry name" value="U1 SMALL NUCLEAR RIBONUCLEOPROTEIN A/U2 SMALL NUCLEAR RIBONUCLEOPROTEIN B"/>
    <property type="match status" value="1"/>
</dbReference>
<dbReference type="CDD" id="cd12247">
    <property type="entry name" value="RRM2_U1A_like"/>
    <property type="match status" value="1"/>
</dbReference>
<keyword evidence="8" id="KW-0539">Nucleus</keyword>
<evidence type="ECO:0000256" key="9">
    <source>
        <dbReference type="ARBA" id="ARBA00023274"/>
    </source>
</evidence>
<organism evidence="13 14">
    <name type="scientific">Serendipita vermifera MAFF 305830</name>
    <dbReference type="NCBI Taxonomy" id="933852"/>
    <lineage>
        <taxon>Eukaryota</taxon>
        <taxon>Fungi</taxon>
        <taxon>Dikarya</taxon>
        <taxon>Basidiomycota</taxon>
        <taxon>Agaricomycotina</taxon>
        <taxon>Agaricomycetes</taxon>
        <taxon>Sebacinales</taxon>
        <taxon>Serendipitaceae</taxon>
        <taxon>Serendipita</taxon>
    </lineage>
</organism>
<comment type="similarity">
    <text evidence="2">Belongs to the RRM U1 A/B'' family.</text>
</comment>